<feature type="region of interest" description="Disordered" evidence="1">
    <location>
        <begin position="1"/>
        <end position="21"/>
    </location>
</feature>
<accession>A0A7J5DQL5</accession>
<keyword evidence="2" id="KW-0687">Ribonucleoprotein</keyword>
<protein>
    <submittedName>
        <fullName evidence="2">60S ribosomal protein L26</fullName>
    </submittedName>
</protein>
<gene>
    <name evidence="2" type="ORF">F9L07_28375</name>
</gene>
<reference evidence="2 3" key="1">
    <citation type="submission" date="2019-09" db="EMBL/GenBank/DDBJ databases">
        <title>Pimelobacter sp. isolated from Paulinella.</title>
        <authorList>
            <person name="Jeong S.E."/>
        </authorList>
    </citation>
    <scope>NUCLEOTIDE SEQUENCE [LARGE SCALE GENOMIC DNA]</scope>
    <source>
        <strain evidence="2 3">Pch-N</strain>
    </source>
</reference>
<keyword evidence="2" id="KW-0689">Ribosomal protein</keyword>
<dbReference type="GO" id="GO:0005840">
    <property type="term" value="C:ribosome"/>
    <property type="evidence" value="ECO:0007669"/>
    <property type="project" value="UniProtKB-KW"/>
</dbReference>
<proteinExistence type="predicted"/>
<name>A0A7J5DQL5_NOCSI</name>
<evidence type="ECO:0000256" key="1">
    <source>
        <dbReference type="SAM" id="MobiDB-lite"/>
    </source>
</evidence>
<dbReference type="AlphaFoldDB" id="A0A7J5DQL5"/>
<dbReference type="RefSeq" id="WP_151583278.1">
    <property type="nucleotide sequence ID" value="NZ_WBVM01000007.1"/>
</dbReference>
<dbReference type="Proteomes" id="UP000449906">
    <property type="component" value="Unassembled WGS sequence"/>
</dbReference>
<dbReference type="EMBL" id="WBVM01000007">
    <property type="protein sequence ID" value="KAB2806951.1"/>
    <property type="molecule type" value="Genomic_DNA"/>
</dbReference>
<evidence type="ECO:0000313" key="3">
    <source>
        <dbReference type="Proteomes" id="UP000449906"/>
    </source>
</evidence>
<organism evidence="2 3">
    <name type="scientific">Nocardioides simplex</name>
    <name type="common">Arthrobacter simplex</name>
    <dbReference type="NCBI Taxonomy" id="2045"/>
    <lineage>
        <taxon>Bacteria</taxon>
        <taxon>Bacillati</taxon>
        <taxon>Actinomycetota</taxon>
        <taxon>Actinomycetes</taxon>
        <taxon>Propionibacteriales</taxon>
        <taxon>Nocardioidaceae</taxon>
        <taxon>Pimelobacter</taxon>
    </lineage>
</organism>
<evidence type="ECO:0000313" key="2">
    <source>
        <dbReference type="EMBL" id="KAB2806951.1"/>
    </source>
</evidence>
<sequence>METTTTRITAAPCGKDRHGNPLAERTYEVDGRREDWGDGRTRVFVRRRDLDARPGQQCFAPELVRTDTIKEAAGVQPVEVGDTVRIVRGMHADRLGKVTHAGATAVHVEITRPVLAAEQDGATETATLPFSRRELVRVAPAAVSA</sequence>
<comment type="caution">
    <text evidence="2">The sequence shown here is derived from an EMBL/GenBank/DDBJ whole genome shotgun (WGS) entry which is preliminary data.</text>
</comment>